<accession>A0A3D8JWG6</accession>
<dbReference type="InterPro" id="IPR000073">
    <property type="entry name" value="AB_hydrolase_1"/>
</dbReference>
<dbReference type="PANTHER" id="PTHR43194:SF5">
    <property type="entry name" value="PIMELOYL-[ACYL-CARRIER PROTEIN] METHYL ESTER ESTERASE"/>
    <property type="match status" value="1"/>
</dbReference>
<protein>
    <submittedName>
        <fullName evidence="2">Alpha/beta hydrolase</fullName>
    </submittedName>
</protein>
<dbReference type="EMBL" id="QRGA01000010">
    <property type="protein sequence ID" value="RDU97458.1"/>
    <property type="molecule type" value="Genomic_DNA"/>
</dbReference>
<keyword evidence="3" id="KW-1185">Reference proteome</keyword>
<proteinExistence type="predicted"/>
<organism evidence="2 3">
    <name type="scientific">Trinickia dinghuensis</name>
    <dbReference type="NCBI Taxonomy" id="2291023"/>
    <lineage>
        <taxon>Bacteria</taxon>
        <taxon>Pseudomonadati</taxon>
        <taxon>Pseudomonadota</taxon>
        <taxon>Betaproteobacteria</taxon>
        <taxon>Burkholderiales</taxon>
        <taxon>Burkholderiaceae</taxon>
        <taxon>Trinickia</taxon>
    </lineage>
</organism>
<dbReference type="InterPro" id="IPR050228">
    <property type="entry name" value="Carboxylesterase_BioH"/>
</dbReference>
<keyword evidence="2" id="KW-0378">Hydrolase</keyword>
<sequence>MRTPSRLLFLPGASGNTAFWQPLANQLTNPAKKVILAYPGFGQEPAAPDVNNIDDLVRMVVSHIDRPTALIAQSMGGVIAIRAALEMPDLVTHLVLTVTSGGIDTRALGAADWQNGFINANPSFPDWFTSFKADLTDELSRIAQPVILLWGDADPISPVAVGQRLLELLHDARLHVVSGGNHDLAHEHASHLASLVDAHLSRRGAAPATALDIARLDAGRMRMTDFGKVVCPLWGADSTGRCNTWNLRDQRRCCK</sequence>
<evidence type="ECO:0000259" key="1">
    <source>
        <dbReference type="Pfam" id="PF00561"/>
    </source>
</evidence>
<gene>
    <name evidence="2" type="ORF">DWV00_18545</name>
</gene>
<dbReference type="AlphaFoldDB" id="A0A3D8JWG6"/>
<dbReference type="Proteomes" id="UP000256838">
    <property type="component" value="Unassembled WGS sequence"/>
</dbReference>
<reference evidence="2 3" key="1">
    <citation type="submission" date="2018-08" db="EMBL/GenBank/DDBJ databases">
        <title>Paraburkholderia sp. DHOM06 isolated from forest soil.</title>
        <authorList>
            <person name="Gao Z.-H."/>
            <person name="Qiu L.-H."/>
        </authorList>
    </citation>
    <scope>NUCLEOTIDE SEQUENCE [LARGE SCALE GENOMIC DNA]</scope>
    <source>
        <strain evidence="2 3">DHOM06</strain>
    </source>
</reference>
<dbReference type="PANTHER" id="PTHR43194">
    <property type="entry name" value="HYDROLASE ALPHA/BETA FOLD FAMILY"/>
    <property type="match status" value="1"/>
</dbReference>
<name>A0A3D8JWG6_9BURK</name>
<feature type="domain" description="AB hydrolase-1" evidence="1">
    <location>
        <begin position="7"/>
        <end position="135"/>
    </location>
</feature>
<dbReference type="OrthoDB" id="5521505at2"/>
<evidence type="ECO:0000313" key="3">
    <source>
        <dbReference type="Proteomes" id="UP000256838"/>
    </source>
</evidence>
<evidence type="ECO:0000313" key="2">
    <source>
        <dbReference type="EMBL" id="RDU97458.1"/>
    </source>
</evidence>
<dbReference type="SUPFAM" id="SSF53474">
    <property type="entry name" value="alpha/beta-Hydrolases"/>
    <property type="match status" value="1"/>
</dbReference>
<dbReference type="Gene3D" id="3.40.50.1820">
    <property type="entry name" value="alpha/beta hydrolase"/>
    <property type="match status" value="2"/>
</dbReference>
<comment type="caution">
    <text evidence="2">The sequence shown here is derived from an EMBL/GenBank/DDBJ whole genome shotgun (WGS) entry which is preliminary data.</text>
</comment>
<dbReference type="InterPro" id="IPR029058">
    <property type="entry name" value="AB_hydrolase_fold"/>
</dbReference>
<dbReference type="Pfam" id="PF00561">
    <property type="entry name" value="Abhydrolase_1"/>
    <property type="match status" value="1"/>
</dbReference>
<dbReference type="GO" id="GO:0016787">
    <property type="term" value="F:hydrolase activity"/>
    <property type="evidence" value="ECO:0007669"/>
    <property type="project" value="UniProtKB-KW"/>
</dbReference>